<feature type="transmembrane region" description="Helical" evidence="6">
    <location>
        <begin position="275"/>
        <end position="295"/>
    </location>
</feature>
<comment type="caution">
    <text evidence="7">The sequence shown here is derived from an EMBL/GenBank/DDBJ whole genome shotgun (WGS) entry which is preliminary data.</text>
</comment>
<feature type="transmembrane region" description="Helical" evidence="6">
    <location>
        <begin position="63"/>
        <end position="87"/>
    </location>
</feature>
<dbReference type="GO" id="GO:0005886">
    <property type="term" value="C:plasma membrane"/>
    <property type="evidence" value="ECO:0007669"/>
    <property type="project" value="UniProtKB-SubCell"/>
</dbReference>
<dbReference type="InterPro" id="IPR013604">
    <property type="entry name" value="7TM_chemorcpt"/>
</dbReference>
<reference evidence="7" key="1">
    <citation type="submission" date="2021-03" db="EMBL/GenBank/DDBJ databases">
        <title>Chromosome level genome of the anhydrobiotic midge Polypedilum vanderplanki.</title>
        <authorList>
            <person name="Yoshida Y."/>
            <person name="Kikawada T."/>
            <person name="Gusev O."/>
        </authorList>
    </citation>
    <scope>NUCLEOTIDE SEQUENCE</scope>
    <source>
        <strain evidence="7">NIAS01</strain>
        <tissue evidence="7">Whole body or cell culture</tissue>
    </source>
</reference>
<comment type="function">
    <text evidence="6">Gustatory receptor which mediates acceptance or avoidance behavior, depending on its substrates.</text>
</comment>
<protein>
    <recommendedName>
        <fullName evidence="6">Gustatory receptor</fullName>
    </recommendedName>
</protein>
<keyword evidence="4 6" id="KW-1133">Transmembrane helix</keyword>
<keyword evidence="8" id="KW-1185">Reference proteome</keyword>
<comment type="similarity">
    <text evidence="6">Belongs to the insect chemoreceptor superfamily. Gustatory receptor (GR) family.</text>
</comment>
<sequence>MILEICIYMKCRLQLMQSIFGVCAAFKYRENFFEIIKKFELIDLKLKFFKISRNYSSDLKFSIILLVVFNIIFYTVTSLTSFQLFVYDVYHHSIPLENLFFLVGVLCSAIFEYTYAVLLIAIYVRLKSLIKFVKKSNNLCTRDFKLLNFIYSNLIDVMKLANQIFSLNAFFGLTELSIHLVFICFSAYQVVLSEYKFDLFLYTLSGFGYFISKLPYYFLIIFYSTLVRTFGNDLWIEINKKQNFDQKEKKFREIVIRQMRCNELIASCGVYEFDWIVFFAIMTGAFSYLVVMIQFDLGIDKK</sequence>
<dbReference type="Pfam" id="PF08395">
    <property type="entry name" value="7tm_7"/>
    <property type="match status" value="1"/>
</dbReference>
<keyword evidence="2 6" id="KW-1003">Cell membrane</keyword>
<evidence type="ECO:0000256" key="3">
    <source>
        <dbReference type="ARBA" id="ARBA00022692"/>
    </source>
</evidence>
<keyword evidence="5 6" id="KW-0472">Membrane</keyword>
<organism evidence="7 8">
    <name type="scientific">Polypedilum vanderplanki</name>
    <name type="common">Sleeping chironomid midge</name>
    <dbReference type="NCBI Taxonomy" id="319348"/>
    <lineage>
        <taxon>Eukaryota</taxon>
        <taxon>Metazoa</taxon>
        <taxon>Ecdysozoa</taxon>
        <taxon>Arthropoda</taxon>
        <taxon>Hexapoda</taxon>
        <taxon>Insecta</taxon>
        <taxon>Pterygota</taxon>
        <taxon>Neoptera</taxon>
        <taxon>Endopterygota</taxon>
        <taxon>Diptera</taxon>
        <taxon>Nematocera</taxon>
        <taxon>Chironomoidea</taxon>
        <taxon>Chironomidae</taxon>
        <taxon>Chironominae</taxon>
        <taxon>Polypedilum</taxon>
        <taxon>Polypedilum</taxon>
    </lineage>
</organism>
<dbReference type="GO" id="GO:0007165">
    <property type="term" value="P:signal transduction"/>
    <property type="evidence" value="ECO:0007669"/>
    <property type="project" value="UniProtKB-KW"/>
</dbReference>
<dbReference type="GO" id="GO:0050909">
    <property type="term" value="P:sensory perception of taste"/>
    <property type="evidence" value="ECO:0007669"/>
    <property type="project" value="InterPro"/>
</dbReference>
<gene>
    <name evidence="7" type="ORF">PVAND_015378</name>
</gene>
<evidence type="ECO:0000256" key="6">
    <source>
        <dbReference type="RuleBase" id="RU363108"/>
    </source>
</evidence>
<evidence type="ECO:0000256" key="4">
    <source>
        <dbReference type="ARBA" id="ARBA00022989"/>
    </source>
</evidence>
<evidence type="ECO:0000256" key="1">
    <source>
        <dbReference type="ARBA" id="ARBA00004651"/>
    </source>
</evidence>
<evidence type="ECO:0000256" key="5">
    <source>
        <dbReference type="ARBA" id="ARBA00023136"/>
    </source>
</evidence>
<evidence type="ECO:0000313" key="8">
    <source>
        <dbReference type="Proteomes" id="UP001107558"/>
    </source>
</evidence>
<feature type="transmembrane region" description="Helical" evidence="6">
    <location>
        <begin position="171"/>
        <end position="192"/>
    </location>
</feature>
<evidence type="ECO:0000313" key="7">
    <source>
        <dbReference type="EMBL" id="KAG5667397.1"/>
    </source>
</evidence>
<comment type="subcellular location">
    <subcellularLocation>
        <location evidence="1 6">Cell membrane</location>
        <topology evidence="1 6">Multi-pass membrane protein</topology>
    </subcellularLocation>
</comment>
<keyword evidence="3 6" id="KW-0812">Transmembrane</keyword>
<evidence type="ECO:0000256" key="2">
    <source>
        <dbReference type="ARBA" id="ARBA00022475"/>
    </source>
</evidence>
<dbReference type="Proteomes" id="UP001107558">
    <property type="component" value="Chromosome 4"/>
</dbReference>
<proteinExistence type="inferred from homology"/>
<keyword evidence="6" id="KW-0675">Receptor</keyword>
<dbReference type="EMBL" id="JADBJN010000004">
    <property type="protein sequence ID" value="KAG5667397.1"/>
    <property type="molecule type" value="Genomic_DNA"/>
</dbReference>
<dbReference type="AlphaFoldDB" id="A0A9J6BCF6"/>
<keyword evidence="6" id="KW-0807">Transducer</keyword>
<accession>A0A9J6BCF6</accession>
<feature type="transmembrane region" description="Helical" evidence="6">
    <location>
        <begin position="99"/>
        <end position="126"/>
    </location>
</feature>
<comment type="caution">
    <text evidence="6">Lacks conserved residue(s) required for the propagation of feature annotation.</text>
</comment>
<name>A0A9J6BCF6_POLVA</name>
<feature type="transmembrane region" description="Helical" evidence="6">
    <location>
        <begin position="199"/>
        <end position="223"/>
    </location>
</feature>